<dbReference type="EMBL" id="CAFBPQ010000131">
    <property type="protein sequence ID" value="CAB5034975.1"/>
    <property type="molecule type" value="Genomic_DNA"/>
</dbReference>
<gene>
    <name evidence="1" type="ORF">UFOPK4121_01795</name>
</gene>
<sequence>MEAAGGSVVVVTGDARNLKVTTLADVAIVEALLGEASR</sequence>
<dbReference type="SUPFAM" id="SSF53448">
    <property type="entry name" value="Nucleotide-diphospho-sugar transferases"/>
    <property type="match status" value="1"/>
</dbReference>
<proteinExistence type="predicted"/>
<organism evidence="1">
    <name type="scientific">freshwater metagenome</name>
    <dbReference type="NCBI Taxonomy" id="449393"/>
    <lineage>
        <taxon>unclassified sequences</taxon>
        <taxon>metagenomes</taxon>
        <taxon>ecological metagenomes</taxon>
    </lineage>
</organism>
<evidence type="ECO:0000313" key="1">
    <source>
        <dbReference type="EMBL" id="CAB5034975.1"/>
    </source>
</evidence>
<dbReference type="Gene3D" id="3.90.550.10">
    <property type="entry name" value="Spore Coat Polysaccharide Biosynthesis Protein SpsA, Chain A"/>
    <property type="match status" value="1"/>
</dbReference>
<name>A0A6J7S156_9ZZZZ</name>
<reference evidence="1" key="1">
    <citation type="submission" date="2020-05" db="EMBL/GenBank/DDBJ databases">
        <authorList>
            <person name="Chiriac C."/>
            <person name="Salcher M."/>
            <person name="Ghai R."/>
            <person name="Kavagutti S V."/>
        </authorList>
    </citation>
    <scope>NUCLEOTIDE SEQUENCE</scope>
</reference>
<dbReference type="InterPro" id="IPR029044">
    <property type="entry name" value="Nucleotide-diphossugar_trans"/>
</dbReference>
<accession>A0A6J7S156</accession>
<protein>
    <submittedName>
        <fullName evidence="1">Unannotated protein</fullName>
    </submittedName>
</protein>
<dbReference type="AlphaFoldDB" id="A0A6J7S156"/>